<sequence>MDVQRADRPVVVGVDGSGAARCAVGWAAAEASRRGAPLRLVTAFAWASDHVVGHPGLGERYRDEMEAVARRDLAAAEGSAAAADVPVSTELRVGFPIGTLADEARHAQLLVVGSRGRGGVAGLLLGSVSAALAGHAACPVVVVREEALGAAGGPVLVGVDGSPDSEAATAFAFEAAAARGVPLVAVHSWTDLAFDPVAAPLMDWDAVEQSERAVLAERLAGWREKFPEVVVEREVVRDLPTHALVERSAAAQLLVVGSRGRGGAASLLLGSVSHGVLHRGRCPVAVVR</sequence>
<accession>A0A6M6JR82</accession>
<reference evidence="3 4" key="1">
    <citation type="submission" date="2020-05" db="EMBL/GenBank/DDBJ databases">
        <authorList>
            <person name="Mo P."/>
        </authorList>
    </citation>
    <scope>NUCLEOTIDE SEQUENCE [LARGE SCALE GENOMIC DNA]</scope>
    <source>
        <strain evidence="3 4">Gen01</strain>
    </source>
</reference>
<dbReference type="KEGG" id="pbro:HOP40_26550"/>
<dbReference type="AlphaFoldDB" id="A0A6M6JR82"/>
<dbReference type="SUPFAM" id="SSF52402">
    <property type="entry name" value="Adenine nucleotide alpha hydrolases-like"/>
    <property type="match status" value="2"/>
</dbReference>
<dbReference type="PANTHER" id="PTHR46268:SF6">
    <property type="entry name" value="UNIVERSAL STRESS PROTEIN UP12"/>
    <property type="match status" value="1"/>
</dbReference>
<name>A0A6M6JR82_9PSEU</name>
<evidence type="ECO:0000256" key="1">
    <source>
        <dbReference type="ARBA" id="ARBA00008791"/>
    </source>
</evidence>
<feature type="domain" description="UspA" evidence="2">
    <location>
        <begin position="154"/>
        <end position="288"/>
    </location>
</feature>
<dbReference type="Pfam" id="PF00582">
    <property type="entry name" value="Usp"/>
    <property type="match status" value="2"/>
</dbReference>
<dbReference type="InterPro" id="IPR014729">
    <property type="entry name" value="Rossmann-like_a/b/a_fold"/>
</dbReference>
<evidence type="ECO:0000313" key="3">
    <source>
        <dbReference type="EMBL" id="QJY48899.1"/>
    </source>
</evidence>
<dbReference type="Proteomes" id="UP000505377">
    <property type="component" value="Chromosome"/>
</dbReference>
<dbReference type="RefSeq" id="WP_172163416.1">
    <property type="nucleotide sequence ID" value="NZ_CP053564.1"/>
</dbReference>
<dbReference type="InterPro" id="IPR006016">
    <property type="entry name" value="UspA"/>
</dbReference>
<keyword evidence="4" id="KW-1185">Reference proteome</keyword>
<evidence type="ECO:0000259" key="2">
    <source>
        <dbReference type="Pfam" id="PF00582"/>
    </source>
</evidence>
<organism evidence="3 4">
    <name type="scientific">Pseudonocardia broussonetiae</name>
    <dbReference type="NCBI Taxonomy" id="2736640"/>
    <lineage>
        <taxon>Bacteria</taxon>
        <taxon>Bacillati</taxon>
        <taxon>Actinomycetota</taxon>
        <taxon>Actinomycetes</taxon>
        <taxon>Pseudonocardiales</taxon>
        <taxon>Pseudonocardiaceae</taxon>
        <taxon>Pseudonocardia</taxon>
    </lineage>
</organism>
<protein>
    <submittedName>
        <fullName evidence="3">Universal stress protein</fullName>
    </submittedName>
</protein>
<proteinExistence type="inferred from homology"/>
<comment type="similarity">
    <text evidence="1">Belongs to the universal stress protein A family.</text>
</comment>
<evidence type="ECO:0000313" key="4">
    <source>
        <dbReference type="Proteomes" id="UP000505377"/>
    </source>
</evidence>
<dbReference type="EMBL" id="CP053564">
    <property type="protein sequence ID" value="QJY48899.1"/>
    <property type="molecule type" value="Genomic_DNA"/>
</dbReference>
<dbReference type="InterPro" id="IPR006015">
    <property type="entry name" value="Universal_stress_UspA"/>
</dbReference>
<dbReference type="Gene3D" id="3.40.50.620">
    <property type="entry name" value="HUPs"/>
    <property type="match status" value="2"/>
</dbReference>
<feature type="domain" description="UspA" evidence="2">
    <location>
        <begin position="8"/>
        <end position="144"/>
    </location>
</feature>
<gene>
    <name evidence="3" type="ORF">HOP40_26550</name>
</gene>
<dbReference type="PRINTS" id="PR01438">
    <property type="entry name" value="UNVRSLSTRESS"/>
</dbReference>
<dbReference type="PANTHER" id="PTHR46268">
    <property type="entry name" value="STRESS RESPONSE PROTEIN NHAX"/>
    <property type="match status" value="1"/>
</dbReference>